<dbReference type="PANTHER" id="PTHR34293">
    <property type="entry name" value="HTH-TYPE TRANSCRIPTIONAL REGULATOR TRMBL2"/>
    <property type="match status" value="1"/>
</dbReference>
<dbReference type="InterPro" id="IPR036388">
    <property type="entry name" value="WH-like_DNA-bd_sf"/>
</dbReference>
<name>A0A7Z0WRA4_9PSEU</name>
<dbReference type="PROSITE" id="PS50043">
    <property type="entry name" value="HTH_LUXR_2"/>
    <property type="match status" value="1"/>
</dbReference>
<sequence length="329" mass="36293">MLDLLDLTPHDQAVYETLIDGPAMTHAELAATVTANVEVPSVMASLEARGLVSRIPGTPARFAAVAPEIALEALFLERERRLKQARGYVRQLSARFQRSDTRDPAELVEIVSGRLAIRQRSEQLQGSARDQFRGVDKPPYTVDTVDATVVEDTVEARMLRTGIRYRVIYDTAGLESFHQLRPDLEAGMALGEEARVLTNTPTKLIIIDDRIAMIPLEPASASLVSMIVVHPSGLLDALCSLFEDLWRRALPLALPQARTGTGASPDEPTDEELRLLNLLATGITDDAIAKHLGVSHRTVQRRLRALLDRLDAETRFQAGLQANRRGWLS</sequence>
<feature type="domain" description="HTH luxR-type" evidence="1">
    <location>
        <begin position="261"/>
        <end position="326"/>
    </location>
</feature>
<accession>A0A7Z0WRA4</accession>
<dbReference type="Pfam" id="PF13384">
    <property type="entry name" value="HTH_23"/>
    <property type="match status" value="1"/>
</dbReference>
<dbReference type="AlphaFoldDB" id="A0A7Z0WRA4"/>
<dbReference type="InterPro" id="IPR000792">
    <property type="entry name" value="Tscrpt_reg_LuxR_C"/>
</dbReference>
<dbReference type="GO" id="GO:0003677">
    <property type="term" value="F:DNA binding"/>
    <property type="evidence" value="ECO:0007669"/>
    <property type="project" value="InterPro"/>
</dbReference>
<dbReference type="InterPro" id="IPR051797">
    <property type="entry name" value="TrmB-like"/>
</dbReference>
<proteinExistence type="predicted"/>
<evidence type="ECO:0000313" key="3">
    <source>
        <dbReference type="Proteomes" id="UP000185696"/>
    </source>
</evidence>
<evidence type="ECO:0000259" key="1">
    <source>
        <dbReference type="PROSITE" id="PS50043"/>
    </source>
</evidence>
<organism evidence="2 3">
    <name type="scientific">Actinophytocola xinjiangensis</name>
    <dbReference type="NCBI Taxonomy" id="485602"/>
    <lineage>
        <taxon>Bacteria</taxon>
        <taxon>Bacillati</taxon>
        <taxon>Actinomycetota</taxon>
        <taxon>Actinomycetes</taxon>
        <taxon>Pseudonocardiales</taxon>
        <taxon>Pseudonocardiaceae</taxon>
    </lineage>
</organism>
<gene>
    <name evidence="2" type="ORF">BLA60_06290</name>
</gene>
<dbReference type="Gene3D" id="1.10.10.10">
    <property type="entry name" value="Winged helix-like DNA-binding domain superfamily/Winged helix DNA-binding domain"/>
    <property type="match status" value="2"/>
</dbReference>
<evidence type="ECO:0000313" key="2">
    <source>
        <dbReference type="EMBL" id="OLF12870.1"/>
    </source>
</evidence>
<dbReference type="GO" id="GO:0006355">
    <property type="term" value="P:regulation of DNA-templated transcription"/>
    <property type="evidence" value="ECO:0007669"/>
    <property type="project" value="InterPro"/>
</dbReference>
<dbReference type="InterPro" id="IPR016032">
    <property type="entry name" value="Sig_transdc_resp-reg_C-effctor"/>
</dbReference>
<dbReference type="RefSeq" id="WP_075131778.1">
    <property type="nucleotide sequence ID" value="NZ_MSIF01000002.1"/>
</dbReference>
<dbReference type="PANTHER" id="PTHR34293:SF1">
    <property type="entry name" value="HTH-TYPE TRANSCRIPTIONAL REGULATOR TRMBL2"/>
    <property type="match status" value="1"/>
</dbReference>
<keyword evidence="3" id="KW-1185">Reference proteome</keyword>
<protein>
    <recommendedName>
        <fullName evidence="1">HTH luxR-type domain-containing protein</fullName>
    </recommendedName>
</protein>
<comment type="caution">
    <text evidence="2">The sequence shown here is derived from an EMBL/GenBank/DDBJ whole genome shotgun (WGS) entry which is preliminary data.</text>
</comment>
<dbReference type="SMART" id="SM00421">
    <property type="entry name" value="HTH_LUXR"/>
    <property type="match status" value="1"/>
</dbReference>
<dbReference type="OrthoDB" id="5932488at2"/>
<dbReference type="Proteomes" id="UP000185696">
    <property type="component" value="Unassembled WGS sequence"/>
</dbReference>
<reference evidence="2 3" key="1">
    <citation type="submission" date="2016-12" db="EMBL/GenBank/DDBJ databases">
        <title>The draft genome sequence of Actinophytocola xinjiangensis.</title>
        <authorList>
            <person name="Wang W."/>
            <person name="Yuan L."/>
        </authorList>
    </citation>
    <scope>NUCLEOTIDE SEQUENCE [LARGE SCALE GENOMIC DNA]</scope>
    <source>
        <strain evidence="2 3">CGMCC 4.4663</strain>
    </source>
</reference>
<dbReference type="SUPFAM" id="SSF46894">
    <property type="entry name" value="C-terminal effector domain of the bipartite response regulators"/>
    <property type="match status" value="1"/>
</dbReference>
<dbReference type="EMBL" id="MSIF01000002">
    <property type="protein sequence ID" value="OLF12870.1"/>
    <property type="molecule type" value="Genomic_DNA"/>
</dbReference>